<protein>
    <submittedName>
        <fullName evidence="2">Adenylate cyclase</fullName>
    </submittedName>
</protein>
<keyword evidence="3" id="KW-1185">Reference proteome</keyword>
<dbReference type="Proteomes" id="UP000184035">
    <property type="component" value="Unassembled WGS sequence"/>
</dbReference>
<evidence type="ECO:0000313" key="2">
    <source>
        <dbReference type="EMBL" id="SHE35810.1"/>
    </source>
</evidence>
<dbReference type="InterPro" id="IPR033469">
    <property type="entry name" value="CYTH-like_dom_sf"/>
</dbReference>
<dbReference type="PANTHER" id="PTHR21028">
    <property type="entry name" value="SI:CH211-156B7.4"/>
    <property type="match status" value="1"/>
</dbReference>
<dbReference type="PANTHER" id="PTHR21028:SF2">
    <property type="entry name" value="CYTH DOMAIN-CONTAINING PROTEIN"/>
    <property type="match status" value="1"/>
</dbReference>
<evidence type="ECO:0000259" key="1">
    <source>
        <dbReference type="PROSITE" id="PS51707"/>
    </source>
</evidence>
<gene>
    <name evidence="2" type="ORF">SAMN05443638_101181</name>
</gene>
<feature type="domain" description="CYTH" evidence="1">
    <location>
        <begin position="1"/>
        <end position="175"/>
    </location>
</feature>
<dbReference type="CDD" id="cd07890">
    <property type="entry name" value="CYTH-like_AC_IV-like"/>
    <property type="match status" value="1"/>
</dbReference>
<accession>A0A1M4SUA1</accession>
<dbReference type="Gene3D" id="2.40.320.10">
    <property type="entry name" value="Hypothetical Protein Pfu-838710-001"/>
    <property type="match status" value="1"/>
</dbReference>
<dbReference type="STRING" id="1533.SAMN05443638_101181"/>
<dbReference type="InterPro" id="IPR023577">
    <property type="entry name" value="CYTH_domain"/>
</dbReference>
<dbReference type="RefSeq" id="WP_072892338.1">
    <property type="nucleotide sequence ID" value="NZ_FQVM01000001.1"/>
</dbReference>
<name>A0A1M4SUA1_9CLOT</name>
<dbReference type="OrthoDB" id="1953701at2"/>
<dbReference type="SUPFAM" id="SSF55154">
    <property type="entry name" value="CYTH-like phosphatases"/>
    <property type="match status" value="1"/>
</dbReference>
<sequence>MTELETRIINIDVEFIRNKMKEINAINVKKENQINNIFDFEDRRLLNNKGYARIRTVDDLINNKTIYFMTTKKMLSQEKFKVMDEKEVIISDSKIGEGIFKSLGLVLVESIKKYRESYKYKNSLIEIDINDPSFCPFPYIEIETTNENELEEIVNLLGYEMKDTTSKTIYQLIAENNQKDIENYSNLKGI</sequence>
<proteinExistence type="predicted"/>
<dbReference type="PROSITE" id="PS51707">
    <property type="entry name" value="CYTH"/>
    <property type="match status" value="1"/>
</dbReference>
<organism evidence="2 3">
    <name type="scientific">Clostridium fallax</name>
    <dbReference type="NCBI Taxonomy" id="1533"/>
    <lineage>
        <taxon>Bacteria</taxon>
        <taxon>Bacillati</taxon>
        <taxon>Bacillota</taxon>
        <taxon>Clostridia</taxon>
        <taxon>Eubacteriales</taxon>
        <taxon>Clostridiaceae</taxon>
        <taxon>Clostridium</taxon>
    </lineage>
</organism>
<dbReference type="SMART" id="SM01118">
    <property type="entry name" value="CYTH"/>
    <property type="match status" value="1"/>
</dbReference>
<dbReference type="InterPro" id="IPR008173">
    <property type="entry name" value="Adenylyl_cyclase_CyaB"/>
</dbReference>
<dbReference type="Pfam" id="PF01928">
    <property type="entry name" value="CYTH"/>
    <property type="match status" value="1"/>
</dbReference>
<reference evidence="2 3" key="1">
    <citation type="submission" date="2016-11" db="EMBL/GenBank/DDBJ databases">
        <authorList>
            <person name="Jaros S."/>
            <person name="Januszkiewicz K."/>
            <person name="Wedrychowicz H."/>
        </authorList>
    </citation>
    <scope>NUCLEOTIDE SEQUENCE [LARGE SCALE GENOMIC DNA]</scope>
    <source>
        <strain evidence="2 3">DSM 2631</strain>
    </source>
</reference>
<dbReference type="EMBL" id="FQVM01000001">
    <property type="protein sequence ID" value="SHE35810.1"/>
    <property type="molecule type" value="Genomic_DNA"/>
</dbReference>
<dbReference type="AlphaFoldDB" id="A0A1M4SUA1"/>
<evidence type="ECO:0000313" key="3">
    <source>
        <dbReference type="Proteomes" id="UP000184035"/>
    </source>
</evidence>